<feature type="chain" id="PRO_5042235912" evidence="1">
    <location>
        <begin position="24"/>
        <end position="98"/>
    </location>
</feature>
<evidence type="ECO:0000256" key="1">
    <source>
        <dbReference type="SAM" id="SignalP"/>
    </source>
</evidence>
<comment type="caution">
    <text evidence="2">The sequence shown here is derived from an EMBL/GenBank/DDBJ whole genome shotgun (WGS) entry which is preliminary data.</text>
</comment>
<dbReference type="Proteomes" id="UP001209540">
    <property type="component" value="Unassembled WGS sequence"/>
</dbReference>
<evidence type="ECO:0000313" key="2">
    <source>
        <dbReference type="EMBL" id="KAI9258917.1"/>
    </source>
</evidence>
<dbReference type="EMBL" id="JAIXMP010000018">
    <property type="protein sequence ID" value="KAI9258917.1"/>
    <property type="molecule type" value="Genomic_DNA"/>
</dbReference>
<reference evidence="2" key="1">
    <citation type="journal article" date="2022" name="IScience">
        <title>Evolution of zygomycete secretomes and the origins of terrestrial fungal ecologies.</title>
        <authorList>
            <person name="Chang Y."/>
            <person name="Wang Y."/>
            <person name="Mondo S."/>
            <person name="Ahrendt S."/>
            <person name="Andreopoulos W."/>
            <person name="Barry K."/>
            <person name="Beard J."/>
            <person name="Benny G.L."/>
            <person name="Blankenship S."/>
            <person name="Bonito G."/>
            <person name="Cuomo C."/>
            <person name="Desiro A."/>
            <person name="Gervers K.A."/>
            <person name="Hundley H."/>
            <person name="Kuo A."/>
            <person name="LaButti K."/>
            <person name="Lang B.F."/>
            <person name="Lipzen A."/>
            <person name="O'Donnell K."/>
            <person name="Pangilinan J."/>
            <person name="Reynolds N."/>
            <person name="Sandor L."/>
            <person name="Smith M.E."/>
            <person name="Tsang A."/>
            <person name="Grigoriev I.V."/>
            <person name="Stajich J.E."/>
            <person name="Spatafora J.W."/>
        </authorList>
    </citation>
    <scope>NUCLEOTIDE SEQUENCE</scope>
    <source>
        <strain evidence="2">RSA 2281</strain>
    </source>
</reference>
<name>A0AAD5K7G7_9FUNG</name>
<sequence>MSIPISLALFMLFTTINNYFVFGDTKKSTNQVEYFLAPLGPEWIVLYHKQCLRLADGDTTLSVSFGSKFSFNRRASGSASLILPSIVATNKGNNRVIT</sequence>
<proteinExistence type="predicted"/>
<keyword evidence="3" id="KW-1185">Reference proteome</keyword>
<feature type="signal peptide" evidence="1">
    <location>
        <begin position="1"/>
        <end position="23"/>
    </location>
</feature>
<reference evidence="2" key="2">
    <citation type="submission" date="2023-02" db="EMBL/GenBank/DDBJ databases">
        <authorList>
            <consortium name="DOE Joint Genome Institute"/>
            <person name="Mondo S.J."/>
            <person name="Chang Y."/>
            <person name="Wang Y."/>
            <person name="Ahrendt S."/>
            <person name="Andreopoulos W."/>
            <person name="Barry K."/>
            <person name="Beard J."/>
            <person name="Benny G.L."/>
            <person name="Blankenship S."/>
            <person name="Bonito G."/>
            <person name="Cuomo C."/>
            <person name="Desiro A."/>
            <person name="Gervers K.A."/>
            <person name="Hundley H."/>
            <person name="Kuo A."/>
            <person name="LaButti K."/>
            <person name="Lang B.F."/>
            <person name="Lipzen A."/>
            <person name="O'Donnell K."/>
            <person name="Pangilinan J."/>
            <person name="Reynolds N."/>
            <person name="Sandor L."/>
            <person name="Smith M.W."/>
            <person name="Tsang A."/>
            <person name="Grigoriev I.V."/>
            <person name="Stajich J.E."/>
            <person name="Spatafora J.W."/>
        </authorList>
    </citation>
    <scope>NUCLEOTIDE SEQUENCE</scope>
    <source>
        <strain evidence="2">RSA 2281</strain>
    </source>
</reference>
<keyword evidence="1" id="KW-0732">Signal</keyword>
<evidence type="ECO:0000313" key="3">
    <source>
        <dbReference type="Proteomes" id="UP001209540"/>
    </source>
</evidence>
<gene>
    <name evidence="2" type="ORF">BDA99DRAFT_561280</name>
</gene>
<organism evidence="2 3">
    <name type="scientific">Phascolomyces articulosus</name>
    <dbReference type="NCBI Taxonomy" id="60185"/>
    <lineage>
        <taxon>Eukaryota</taxon>
        <taxon>Fungi</taxon>
        <taxon>Fungi incertae sedis</taxon>
        <taxon>Mucoromycota</taxon>
        <taxon>Mucoromycotina</taxon>
        <taxon>Mucoromycetes</taxon>
        <taxon>Mucorales</taxon>
        <taxon>Lichtheimiaceae</taxon>
        <taxon>Phascolomyces</taxon>
    </lineage>
</organism>
<accession>A0AAD5K7G7</accession>
<dbReference type="AlphaFoldDB" id="A0AAD5K7G7"/>
<protein>
    <submittedName>
        <fullName evidence="2">Uncharacterized protein</fullName>
    </submittedName>
</protein>